<dbReference type="InterPro" id="IPR050583">
    <property type="entry name" value="Mycobacterial_A85_antigen"/>
</dbReference>
<dbReference type="EMBL" id="JAHQCW010000004">
    <property type="protein sequence ID" value="MBU9735628.1"/>
    <property type="molecule type" value="Genomic_DNA"/>
</dbReference>
<accession>A0A949K4V4</accession>
<dbReference type="PANTHER" id="PTHR48098:SF1">
    <property type="entry name" value="DIACYLGLYCEROL ACYLTRANSFERASE_MYCOLYLTRANSFERASE AG85A"/>
    <property type="match status" value="1"/>
</dbReference>
<dbReference type="PANTHER" id="PTHR48098">
    <property type="entry name" value="ENTEROCHELIN ESTERASE-RELATED"/>
    <property type="match status" value="1"/>
</dbReference>
<gene>
    <name evidence="1" type="ORF">KTH89_03700</name>
</gene>
<evidence type="ECO:0000313" key="1">
    <source>
        <dbReference type="EMBL" id="MBU9735628.1"/>
    </source>
</evidence>
<dbReference type="GO" id="GO:0016747">
    <property type="term" value="F:acyltransferase activity, transferring groups other than amino-acyl groups"/>
    <property type="evidence" value="ECO:0007669"/>
    <property type="project" value="TreeGrafter"/>
</dbReference>
<dbReference type="InterPro" id="IPR000801">
    <property type="entry name" value="Esterase-like"/>
</dbReference>
<evidence type="ECO:0008006" key="3">
    <source>
        <dbReference type="Google" id="ProtNLM"/>
    </source>
</evidence>
<dbReference type="SUPFAM" id="SSF53474">
    <property type="entry name" value="alpha/beta-Hydrolases"/>
    <property type="match status" value="1"/>
</dbReference>
<keyword evidence="2" id="KW-1185">Reference proteome</keyword>
<dbReference type="RefSeq" id="WP_158342263.1">
    <property type="nucleotide sequence ID" value="NZ_JAHQCW010000004.1"/>
</dbReference>
<proteinExistence type="predicted"/>
<comment type="caution">
    <text evidence="1">The sequence shown here is derived from an EMBL/GenBank/DDBJ whole genome shotgun (WGS) entry which is preliminary data.</text>
</comment>
<dbReference type="Proteomes" id="UP000712157">
    <property type="component" value="Unassembled WGS sequence"/>
</dbReference>
<sequence length="376" mass="44208">MERIRNLMPQDLTSQALSFDPVLPWEGQEEAVTRREDGSIYLRIKAPQAKRVVFVIGEKEYDCVQDGQGVWGLRFPYRFGFHFVQLVIDGAEVLTPLLPIGYGYSRPYNFVSLEREGEDFYRLKEVPHGSVRREYYYSTVTDTWESCLVYTPPEYEEAEREYPVLYLQHGHGENEVGWITAGRVNFIMDNLLAEHRAVPFLIVMNNGMVQTENSQGKRMVDYQLFGSRLIRDVIPFIEKRFRVKKDKINRAMAGLSMGSIQTCLTGFCHPDYFAWLGVFSGFMHDFIQGSELDMVQRENSTNEHLALLEDKERFHREFRLLFRAIGEEDPFLNHFYQDDALCRDKGIRHIRKTYGGGHDWNVWRYCIYDFAQYLFR</sequence>
<protein>
    <recommendedName>
        <fullName evidence="3">Esterase</fullName>
    </recommendedName>
</protein>
<reference evidence="1" key="1">
    <citation type="submission" date="2021-06" db="EMBL/GenBank/DDBJ databases">
        <title>Description of novel taxa of the family Lachnospiraceae.</title>
        <authorList>
            <person name="Chaplin A.V."/>
            <person name="Sokolova S.R."/>
            <person name="Pikina A.P."/>
            <person name="Korzhanova M."/>
            <person name="Belova V."/>
            <person name="Korostin D."/>
            <person name="Efimov B.A."/>
        </authorList>
    </citation>
    <scope>NUCLEOTIDE SEQUENCE</scope>
    <source>
        <strain evidence="1">ASD5720</strain>
    </source>
</reference>
<name>A0A949K4V4_9FIRM</name>
<dbReference type="InterPro" id="IPR029058">
    <property type="entry name" value="AB_hydrolase_fold"/>
</dbReference>
<organism evidence="1 2">
    <name type="scientific">Diplocloster agilis</name>
    <dbReference type="NCBI Taxonomy" id="2850323"/>
    <lineage>
        <taxon>Bacteria</taxon>
        <taxon>Bacillati</taxon>
        <taxon>Bacillota</taxon>
        <taxon>Clostridia</taxon>
        <taxon>Lachnospirales</taxon>
        <taxon>Lachnospiraceae</taxon>
        <taxon>Diplocloster</taxon>
    </lineage>
</organism>
<evidence type="ECO:0000313" key="2">
    <source>
        <dbReference type="Proteomes" id="UP000712157"/>
    </source>
</evidence>
<dbReference type="AlphaFoldDB" id="A0A949K4V4"/>
<dbReference type="Pfam" id="PF00756">
    <property type="entry name" value="Esterase"/>
    <property type="match status" value="1"/>
</dbReference>
<dbReference type="Gene3D" id="3.40.50.1820">
    <property type="entry name" value="alpha/beta hydrolase"/>
    <property type="match status" value="1"/>
</dbReference>